<proteinExistence type="predicted"/>
<dbReference type="Proteomes" id="UP000052979">
    <property type="component" value="Unassembled WGS sequence"/>
</dbReference>
<dbReference type="PATRIC" id="fig|145458.7.peg.1356"/>
<dbReference type="KEGG" id="rtx:TI83_05900"/>
<accession>A0A0C5BSE8</accession>
<evidence type="ECO:0000313" key="2">
    <source>
        <dbReference type="Proteomes" id="UP000052979"/>
    </source>
</evidence>
<evidence type="ECO:0000313" key="1">
    <source>
        <dbReference type="EMBL" id="KKM44578.1"/>
    </source>
</evidence>
<keyword evidence="2" id="KW-1185">Reference proteome</keyword>
<name>A0A0C5BSE8_9MICO</name>
<organism evidence="1 2">
    <name type="scientific">Rathayibacter toxicus</name>
    <dbReference type="NCBI Taxonomy" id="145458"/>
    <lineage>
        <taxon>Bacteria</taxon>
        <taxon>Bacillati</taxon>
        <taxon>Actinomycetota</taxon>
        <taxon>Actinomycetes</taxon>
        <taxon>Micrococcales</taxon>
        <taxon>Microbacteriaceae</taxon>
        <taxon>Rathayibacter</taxon>
    </lineage>
</organism>
<dbReference type="STRING" id="145458.APU90_00570"/>
<dbReference type="AlphaFoldDB" id="A0A0C5BSE8"/>
<sequence length="320" mass="35633">MGARKQIDFARHLLPLIVLEMAYTFHAIRDGTDSAEIAGTLIYSDCESFLGGAKVYREDTLAKRFVEAGGWERPFDWEEVRDPLARVSDVTVDKTYLADMIEHDALESALDYVNSPIKAATNGVWRDLRSAIVSAVEYGGLTDVSTHQFVNTFVPLHNRLSNGAAPEVMLRIAALVRAGLVVVYRTRRIETSQHGRFRVISNDGGVPLDHFFEAYLPPFSVDTSLRPLYRNLINGGLVRRARDGLAVSFHNHVMRADGSEDTRITILGPPLEATRPFQISAMRPGVNHEVIREIAAWSEDTLTAAARAAKTIKRYVVERG</sequence>
<comment type="caution">
    <text evidence="1">The sequence shown here is derived from an EMBL/GenBank/DDBJ whole genome shotgun (WGS) entry which is preliminary data.</text>
</comment>
<gene>
    <name evidence="1" type="ORF">VT73_08540</name>
</gene>
<dbReference type="EMBL" id="LBFI01000053">
    <property type="protein sequence ID" value="KKM44578.1"/>
    <property type="molecule type" value="Genomic_DNA"/>
</dbReference>
<reference evidence="1 2" key="1">
    <citation type="submission" date="2015-04" db="EMBL/GenBank/DDBJ databases">
        <title>Draft genome sequence of Rathayibacter toxicus strain FH-142 (AKA 70134 or CS 32), a Western Australian isolate.</title>
        <authorList>
            <consortium name="Consortium for Microbial Forensics and Genomics (microFORGE)"/>
            <person name="Knight B.M."/>
            <person name="Roberts D.P."/>
            <person name="Lin D."/>
            <person name="Hari K."/>
            <person name="Fletcher J."/>
            <person name="Melcher U."/>
            <person name="Blagden T."/>
            <person name="Luster D.G."/>
            <person name="Sechler A.J."/>
            <person name="Schneider W.L."/>
            <person name="Winegar R.A."/>
        </authorList>
    </citation>
    <scope>NUCLEOTIDE SEQUENCE [LARGE SCALE GENOMIC DNA]</scope>
    <source>
        <strain evidence="1 2">FH142</strain>
    </source>
</reference>
<protein>
    <submittedName>
        <fullName evidence="1">Uncharacterized protein</fullName>
    </submittedName>
</protein>
<dbReference type="KEGG" id="rtc:APU90_00570"/>